<dbReference type="EMBL" id="GBRH01265317">
    <property type="protein sequence ID" value="JAD32578.1"/>
    <property type="molecule type" value="Transcribed_RNA"/>
</dbReference>
<name>A0A0A8Z4G1_ARUDO</name>
<organism evidence="1">
    <name type="scientific">Arundo donax</name>
    <name type="common">Giant reed</name>
    <name type="synonym">Donax arundinaceus</name>
    <dbReference type="NCBI Taxonomy" id="35708"/>
    <lineage>
        <taxon>Eukaryota</taxon>
        <taxon>Viridiplantae</taxon>
        <taxon>Streptophyta</taxon>
        <taxon>Embryophyta</taxon>
        <taxon>Tracheophyta</taxon>
        <taxon>Spermatophyta</taxon>
        <taxon>Magnoliopsida</taxon>
        <taxon>Liliopsida</taxon>
        <taxon>Poales</taxon>
        <taxon>Poaceae</taxon>
        <taxon>PACMAD clade</taxon>
        <taxon>Arundinoideae</taxon>
        <taxon>Arundineae</taxon>
        <taxon>Arundo</taxon>
    </lineage>
</organism>
<dbReference type="AlphaFoldDB" id="A0A0A8Z4G1"/>
<accession>A0A0A8Z4G1</accession>
<protein>
    <submittedName>
        <fullName evidence="1">Uncharacterized protein</fullName>
    </submittedName>
</protein>
<proteinExistence type="predicted"/>
<reference evidence="1" key="2">
    <citation type="journal article" date="2015" name="Data Brief">
        <title>Shoot transcriptome of the giant reed, Arundo donax.</title>
        <authorList>
            <person name="Barrero R.A."/>
            <person name="Guerrero F.D."/>
            <person name="Moolhuijzen P."/>
            <person name="Goolsby J.A."/>
            <person name="Tidwell J."/>
            <person name="Bellgard S.E."/>
            <person name="Bellgard M.I."/>
        </authorList>
    </citation>
    <scope>NUCLEOTIDE SEQUENCE</scope>
    <source>
        <tissue evidence="1">Shoot tissue taken approximately 20 cm above the soil surface</tissue>
    </source>
</reference>
<sequence length="35" mass="3725">MACTGDELESTVLALFSPLPTTPLPTRTPARPLLD</sequence>
<evidence type="ECO:0000313" key="1">
    <source>
        <dbReference type="EMBL" id="JAD32578.1"/>
    </source>
</evidence>
<reference evidence="1" key="1">
    <citation type="submission" date="2014-09" db="EMBL/GenBank/DDBJ databases">
        <authorList>
            <person name="Magalhaes I.L.F."/>
            <person name="Oliveira U."/>
            <person name="Santos F.R."/>
            <person name="Vidigal T.H.D.A."/>
            <person name="Brescovit A.D."/>
            <person name="Santos A.J."/>
        </authorList>
    </citation>
    <scope>NUCLEOTIDE SEQUENCE</scope>
    <source>
        <tissue evidence="1">Shoot tissue taken approximately 20 cm above the soil surface</tissue>
    </source>
</reference>